<dbReference type="GO" id="GO:0047646">
    <property type="term" value="F:alkanal monooxygenase (FMN-linked) activity"/>
    <property type="evidence" value="ECO:0007669"/>
    <property type="project" value="InterPro"/>
</dbReference>
<dbReference type="PRINTS" id="PR00089">
    <property type="entry name" value="LUCIFERASE"/>
</dbReference>
<gene>
    <name evidence="2" type="ORF">GLP33_10485</name>
</gene>
<evidence type="ECO:0000313" key="3">
    <source>
        <dbReference type="Proteomes" id="UP000813876"/>
    </source>
</evidence>
<organism evidence="2 3">
    <name type="scientific">Photobacterium phosphoreum</name>
    <dbReference type="NCBI Taxonomy" id="659"/>
    <lineage>
        <taxon>Bacteria</taxon>
        <taxon>Pseudomonadati</taxon>
        <taxon>Pseudomonadota</taxon>
        <taxon>Gammaproteobacteria</taxon>
        <taxon>Vibrionales</taxon>
        <taxon>Vibrionaceae</taxon>
        <taxon>Photobacterium</taxon>
    </lineage>
</organism>
<proteinExistence type="predicted"/>
<name>A0AAW5A0S6_PHOPO</name>
<dbReference type="InterPro" id="IPR018235">
    <property type="entry name" value="Bacterial_luciferase_CS"/>
</dbReference>
<dbReference type="PROSITE" id="PS00494">
    <property type="entry name" value="BACTERIAL_LUCIFERASE"/>
    <property type="match status" value="1"/>
</dbReference>
<reference evidence="2" key="1">
    <citation type="submission" date="2019-11" db="EMBL/GenBank/DDBJ databases">
        <title>Comparative genomics of photobacteria reveal adaptation to distinct habitats.</title>
        <authorList>
            <person name="Fuertes-Perez S."/>
            <person name="Hilgarth M."/>
            <person name="Vogel R.F."/>
        </authorList>
    </citation>
    <scope>NUCLEOTIDE SEQUENCE</scope>
    <source>
        <strain evidence="2">TMW2.2145</strain>
    </source>
</reference>
<dbReference type="AlphaFoldDB" id="A0AAW5A0S6"/>
<dbReference type="InterPro" id="IPR002103">
    <property type="entry name" value="Luciferase_bac/NFP"/>
</dbReference>
<dbReference type="Gene3D" id="3.20.20.30">
    <property type="entry name" value="Luciferase-like domain"/>
    <property type="match status" value="1"/>
</dbReference>
<evidence type="ECO:0000313" key="2">
    <source>
        <dbReference type="EMBL" id="MCF2302156.1"/>
    </source>
</evidence>
<evidence type="ECO:0000256" key="1">
    <source>
        <dbReference type="ARBA" id="ARBA00022630"/>
    </source>
</evidence>
<dbReference type="SUPFAM" id="SSF51679">
    <property type="entry name" value="Bacterial luciferase-like"/>
    <property type="match status" value="1"/>
</dbReference>
<dbReference type="Proteomes" id="UP000813876">
    <property type="component" value="Unassembled WGS sequence"/>
</dbReference>
<sequence length="250" mass="28874">MRRFKRIYQARKHKDGGVIMNKWNYGIFFVNFYSKDEQESSKMMNNALETLRIINEDTSIYDVVNINDHYLVKKDSEDNKLAPFIALGSKLYVLATSENTVDSAAKYALPLVFKWDDTNEERLKLLSSYNASASKYKQNIDLVRHQLMLHVNVNEADTVAKEELKAYFENYVACIQPSNFNGSIDSIIQSNVTGCYNDCLSYVANLASEFNNTVDFLLCFESMQDQNKKKSVMIELNNQVIKFRQDNNLI</sequence>
<dbReference type="InterPro" id="IPR036661">
    <property type="entry name" value="Luciferase-like_sf"/>
</dbReference>
<protein>
    <submittedName>
        <fullName evidence="2">LLM class flavin-dependent oxidoreductase</fullName>
    </submittedName>
</protein>
<accession>A0AAW5A0S6</accession>
<keyword evidence="1" id="KW-0285">Flavoprotein</keyword>
<comment type="caution">
    <text evidence="2">The sequence shown here is derived from an EMBL/GenBank/DDBJ whole genome shotgun (WGS) entry which is preliminary data.</text>
</comment>
<dbReference type="EMBL" id="WMCP01000010">
    <property type="protein sequence ID" value="MCF2302156.1"/>
    <property type="molecule type" value="Genomic_DNA"/>
</dbReference>